<dbReference type="InterPro" id="IPR016032">
    <property type="entry name" value="Sig_transdc_resp-reg_C-effctor"/>
</dbReference>
<feature type="region of interest" description="Disordered" evidence="4">
    <location>
        <begin position="1"/>
        <end position="23"/>
    </location>
</feature>
<evidence type="ECO:0000256" key="3">
    <source>
        <dbReference type="PROSITE-ProRule" id="PRU00169"/>
    </source>
</evidence>
<dbReference type="RefSeq" id="WP_346091963.1">
    <property type="nucleotide sequence ID" value="NZ_BAABKS010000047.1"/>
</dbReference>
<keyword evidence="2" id="KW-0238">DNA-binding</keyword>
<dbReference type="Gene3D" id="3.40.50.2300">
    <property type="match status" value="1"/>
</dbReference>
<dbReference type="PROSITE" id="PS50110">
    <property type="entry name" value="RESPONSE_REGULATORY"/>
    <property type="match status" value="1"/>
</dbReference>
<dbReference type="InterPro" id="IPR011006">
    <property type="entry name" value="CheY-like_superfamily"/>
</dbReference>
<evidence type="ECO:0000313" key="7">
    <source>
        <dbReference type="EMBL" id="MFD1233624.1"/>
    </source>
</evidence>
<dbReference type="EMBL" id="JBHTMB010000070">
    <property type="protein sequence ID" value="MFD1233624.1"/>
    <property type="molecule type" value="Genomic_DNA"/>
</dbReference>
<evidence type="ECO:0000259" key="6">
    <source>
        <dbReference type="PROSITE" id="PS50110"/>
    </source>
</evidence>
<sequence length="221" mass="23649">MSESSPQNSGVHTPNGHARGTARRRSVFVLDDHRVFTDMLSLTLGMQPDLRCVAVAHSLADAARVTETTEFDVAIVDLQLPDGDGLCLLPRLRTLRPHVRIVVLTAHPRPDAAARAFAEGAVAFLPKDGALSEILGAVRGGACEVTDDPAPAPNLTGREHDVLRALARGLDAHRIAVDLGISLYTTRDHIKMLLAKLGAHTQLEAVVTAHRLGVVELDGPR</sequence>
<protein>
    <submittedName>
        <fullName evidence="7">Response regulator transcription factor</fullName>
    </submittedName>
</protein>
<feature type="compositionally biased region" description="Polar residues" evidence="4">
    <location>
        <begin position="1"/>
        <end position="12"/>
    </location>
</feature>
<dbReference type="CDD" id="cd17535">
    <property type="entry name" value="REC_NarL-like"/>
    <property type="match status" value="1"/>
</dbReference>
<evidence type="ECO:0000259" key="5">
    <source>
        <dbReference type="PROSITE" id="PS50043"/>
    </source>
</evidence>
<evidence type="ECO:0000256" key="1">
    <source>
        <dbReference type="ARBA" id="ARBA00022553"/>
    </source>
</evidence>
<dbReference type="InterPro" id="IPR000792">
    <property type="entry name" value="Tscrpt_reg_LuxR_C"/>
</dbReference>
<dbReference type="Proteomes" id="UP001597182">
    <property type="component" value="Unassembled WGS sequence"/>
</dbReference>
<dbReference type="InterPro" id="IPR036388">
    <property type="entry name" value="WH-like_DNA-bd_sf"/>
</dbReference>
<dbReference type="Gene3D" id="1.10.10.10">
    <property type="entry name" value="Winged helix-like DNA-binding domain superfamily/Winged helix DNA-binding domain"/>
    <property type="match status" value="1"/>
</dbReference>
<dbReference type="SUPFAM" id="SSF52172">
    <property type="entry name" value="CheY-like"/>
    <property type="match status" value="1"/>
</dbReference>
<dbReference type="InterPro" id="IPR039420">
    <property type="entry name" value="WalR-like"/>
</dbReference>
<reference evidence="8" key="1">
    <citation type="journal article" date="2019" name="Int. J. Syst. Evol. Microbiol.">
        <title>The Global Catalogue of Microorganisms (GCM) 10K type strain sequencing project: providing services to taxonomists for standard genome sequencing and annotation.</title>
        <authorList>
            <consortium name="The Broad Institute Genomics Platform"/>
            <consortium name="The Broad Institute Genome Sequencing Center for Infectious Disease"/>
            <person name="Wu L."/>
            <person name="Ma J."/>
        </authorList>
    </citation>
    <scope>NUCLEOTIDE SEQUENCE [LARGE SCALE GENOMIC DNA]</scope>
    <source>
        <strain evidence="8">CCUG 49018</strain>
    </source>
</reference>
<name>A0ABW3VH60_9PSEU</name>
<comment type="caution">
    <text evidence="7">The sequence shown here is derived from an EMBL/GenBank/DDBJ whole genome shotgun (WGS) entry which is preliminary data.</text>
</comment>
<dbReference type="SUPFAM" id="SSF46894">
    <property type="entry name" value="C-terminal effector domain of the bipartite response regulators"/>
    <property type="match status" value="1"/>
</dbReference>
<keyword evidence="1 3" id="KW-0597">Phosphoprotein</keyword>
<dbReference type="SMART" id="SM00448">
    <property type="entry name" value="REC"/>
    <property type="match status" value="1"/>
</dbReference>
<dbReference type="PRINTS" id="PR00038">
    <property type="entry name" value="HTHLUXR"/>
</dbReference>
<dbReference type="InterPro" id="IPR001789">
    <property type="entry name" value="Sig_transdc_resp-reg_receiver"/>
</dbReference>
<feature type="modified residue" description="4-aspartylphosphate" evidence="3">
    <location>
        <position position="77"/>
    </location>
</feature>
<gene>
    <name evidence="7" type="ORF">ACFQ34_10050</name>
</gene>
<evidence type="ECO:0000256" key="2">
    <source>
        <dbReference type="ARBA" id="ARBA00023125"/>
    </source>
</evidence>
<keyword evidence="8" id="KW-1185">Reference proteome</keyword>
<evidence type="ECO:0000256" key="4">
    <source>
        <dbReference type="SAM" id="MobiDB-lite"/>
    </source>
</evidence>
<dbReference type="Pfam" id="PF00196">
    <property type="entry name" value="GerE"/>
    <property type="match status" value="1"/>
</dbReference>
<dbReference type="Pfam" id="PF00072">
    <property type="entry name" value="Response_reg"/>
    <property type="match status" value="1"/>
</dbReference>
<dbReference type="CDD" id="cd06170">
    <property type="entry name" value="LuxR_C_like"/>
    <property type="match status" value="1"/>
</dbReference>
<feature type="domain" description="Response regulatory" evidence="6">
    <location>
        <begin position="26"/>
        <end position="142"/>
    </location>
</feature>
<feature type="domain" description="HTH luxR-type" evidence="5">
    <location>
        <begin position="148"/>
        <end position="213"/>
    </location>
</feature>
<accession>A0ABW3VH60</accession>
<dbReference type="PANTHER" id="PTHR43214">
    <property type="entry name" value="TWO-COMPONENT RESPONSE REGULATOR"/>
    <property type="match status" value="1"/>
</dbReference>
<dbReference type="SMART" id="SM00421">
    <property type="entry name" value="HTH_LUXR"/>
    <property type="match status" value="1"/>
</dbReference>
<dbReference type="InterPro" id="IPR058245">
    <property type="entry name" value="NreC/VraR/RcsB-like_REC"/>
</dbReference>
<dbReference type="PROSITE" id="PS50043">
    <property type="entry name" value="HTH_LUXR_2"/>
    <property type="match status" value="1"/>
</dbReference>
<proteinExistence type="predicted"/>
<evidence type="ECO:0000313" key="8">
    <source>
        <dbReference type="Proteomes" id="UP001597182"/>
    </source>
</evidence>
<organism evidence="7 8">
    <name type="scientific">Pseudonocardia benzenivorans</name>
    <dbReference type="NCBI Taxonomy" id="228005"/>
    <lineage>
        <taxon>Bacteria</taxon>
        <taxon>Bacillati</taxon>
        <taxon>Actinomycetota</taxon>
        <taxon>Actinomycetes</taxon>
        <taxon>Pseudonocardiales</taxon>
        <taxon>Pseudonocardiaceae</taxon>
        <taxon>Pseudonocardia</taxon>
    </lineage>
</organism>